<evidence type="ECO:0000256" key="1">
    <source>
        <dbReference type="SAM" id="Coils"/>
    </source>
</evidence>
<dbReference type="OrthoDB" id="10068793at2759"/>
<dbReference type="Proteomes" id="UP000674179">
    <property type="component" value="Chromosome 30"/>
</dbReference>
<dbReference type="KEGG" id="lenr:94170250"/>
<feature type="coiled-coil region" evidence="1">
    <location>
        <begin position="167"/>
        <end position="201"/>
    </location>
</feature>
<proteinExistence type="predicted"/>
<dbReference type="Pfam" id="PF13598">
    <property type="entry name" value="DUF4139"/>
    <property type="match status" value="1"/>
</dbReference>
<dbReference type="InterPro" id="IPR011935">
    <property type="entry name" value="CHP02231"/>
</dbReference>
<reference evidence="3 4" key="1">
    <citation type="submission" date="2021-02" db="EMBL/GenBank/DDBJ databases">
        <title>Leishmania (Mundinia) enrietti genome sequencing and assembly.</title>
        <authorList>
            <person name="Almutairi H."/>
            <person name="Gatherer D."/>
        </authorList>
    </citation>
    <scope>NUCLEOTIDE SEQUENCE [LARGE SCALE GENOMIC DNA]</scope>
    <source>
        <strain evidence="3">CUR178</strain>
    </source>
</reference>
<evidence type="ECO:0000313" key="3">
    <source>
        <dbReference type="EMBL" id="KAG5473084.1"/>
    </source>
</evidence>
<dbReference type="NCBIfam" id="TIGR02231">
    <property type="entry name" value="mucoidy inhibitor MuiA family protein"/>
    <property type="match status" value="1"/>
</dbReference>
<name>A0A836GG92_LEIEN</name>
<sequence>MSRVTLKPKLEAVTVYSDRAQLTFSAPVVLKPSERIVVVVENVEQWGDVDWGTLQVRVGEAADPDVAAAVLLQNISPVRETVTQDVRADVQQQKDLIKRIEEERCACEEEVVVLEDSCEHLDRIKSFVRCAGRGDCAVPPESAGHLQAYLQDPARWAAMGSFFATRRASAQRGIVELKAKLAEIEERLEEAEQRLSDLGGDSGVRLHTKSTLEATLVAGAGVAAGTELVVVLSCVVSGAGWSPLYDLRVDHAESTLEVLYSANVHQCTSLDWERVRLRLSTATPHAGGSPPPLWPRWTISTRPPTSAMGILRGGPQVRGRVMASAVNLVALSAENSCTAPVAPMVEQTCVEGSGLSSSATVYAIPGLVTVRHNNANVKVTVGRERFPARLRFVCVPKVDPLVHLSATAVNATDYELISGPSKVFYGNTFVNQSQLVHVSPGEEFEVSLGTDETVAVSRTLVRRAESERTVMFSSTKSQLRYHYTYTVECGALPSNEPVTVVVKDNYPVSEDADVNVVLEQPTTTAAGENSSLAKAATVTVDEDVHEVAWSFSMAKHEKRNFDMVFTVKYPVKTPVFGLS</sequence>
<organism evidence="3 4">
    <name type="scientific">Leishmania enriettii</name>
    <dbReference type="NCBI Taxonomy" id="5663"/>
    <lineage>
        <taxon>Eukaryota</taxon>
        <taxon>Discoba</taxon>
        <taxon>Euglenozoa</taxon>
        <taxon>Kinetoplastea</taxon>
        <taxon>Metakinetoplastina</taxon>
        <taxon>Trypanosomatida</taxon>
        <taxon>Trypanosomatidae</taxon>
        <taxon>Leishmaniinae</taxon>
        <taxon>Leishmania</taxon>
    </lineage>
</organism>
<dbReference type="PANTHER" id="PTHR31005">
    <property type="entry name" value="DUF4139 DOMAIN-CONTAINING PROTEIN"/>
    <property type="match status" value="1"/>
</dbReference>
<dbReference type="PANTHER" id="PTHR31005:SF8">
    <property type="entry name" value="DUF4139 DOMAIN-CONTAINING PROTEIN"/>
    <property type="match status" value="1"/>
</dbReference>
<dbReference type="AlphaFoldDB" id="A0A836GG92"/>
<dbReference type="InterPro" id="IPR037291">
    <property type="entry name" value="DUF4139"/>
</dbReference>
<feature type="domain" description="DUF4139" evidence="2">
    <location>
        <begin position="232"/>
        <end position="570"/>
    </location>
</feature>
<evidence type="ECO:0000313" key="4">
    <source>
        <dbReference type="Proteomes" id="UP000674179"/>
    </source>
</evidence>
<comment type="caution">
    <text evidence="3">The sequence shown here is derived from an EMBL/GenBank/DDBJ whole genome shotgun (WGS) entry which is preliminary data.</text>
</comment>
<dbReference type="GeneID" id="94170250"/>
<dbReference type="EMBL" id="JAFHKP010000030">
    <property type="protein sequence ID" value="KAG5473084.1"/>
    <property type="molecule type" value="Genomic_DNA"/>
</dbReference>
<evidence type="ECO:0000259" key="2">
    <source>
        <dbReference type="Pfam" id="PF13598"/>
    </source>
</evidence>
<protein>
    <recommendedName>
        <fullName evidence="2">DUF4139 domain-containing protein</fullName>
    </recommendedName>
</protein>
<keyword evidence="1" id="KW-0175">Coiled coil</keyword>
<gene>
    <name evidence="3" type="ORF">CUR178_03002</name>
</gene>
<accession>A0A836GG92</accession>
<dbReference type="RefSeq" id="XP_067690843.1">
    <property type="nucleotide sequence ID" value="XM_067834740.1"/>
</dbReference>
<keyword evidence="4" id="KW-1185">Reference proteome</keyword>